<dbReference type="eggNOG" id="KOG0648">
    <property type="taxonomic scope" value="Eukaryota"/>
</dbReference>
<dbReference type="PROSITE" id="PS51462">
    <property type="entry name" value="NUDIX"/>
    <property type="match status" value="1"/>
</dbReference>
<dbReference type="InterPro" id="IPR020476">
    <property type="entry name" value="Nudix_hydrolase"/>
</dbReference>
<dbReference type="GeneID" id="17042856"/>
<comment type="caution">
    <text evidence="3">The sequence shown here is derived from an EMBL/GenBank/DDBJ whole genome shotgun (WGS) entry which is preliminary data.</text>
</comment>
<feature type="domain" description="Nudix hydrolase" evidence="2">
    <location>
        <begin position="8"/>
        <end position="144"/>
    </location>
</feature>
<dbReference type="PANTHER" id="PTHR43736:SF5">
    <property type="entry name" value="NUDIX HYDROLASE DOMAIN-CONTAINING PROTEIN"/>
    <property type="match status" value="1"/>
</dbReference>
<evidence type="ECO:0000259" key="2">
    <source>
        <dbReference type="PROSITE" id="PS51462"/>
    </source>
</evidence>
<dbReference type="PANTHER" id="PTHR43736">
    <property type="entry name" value="ADP-RIBOSE PYROPHOSPHATASE"/>
    <property type="match status" value="1"/>
</dbReference>
<proteinExistence type="predicted"/>
<dbReference type="EMBL" id="AGSI01000005">
    <property type="protein sequence ID" value="EIE24855.1"/>
    <property type="molecule type" value="Genomic_DNA"/>
</dbReference>
<gene>
    <name evidence="3" type="ORF">COCSUDRAFT_14382</name>
</gene>
<protein>
    <recommendedName>
        <fullName evidence="2">Nudix hydrolase domain-containing protein</fullName>
    </recommendedName>
</protein>
<organism evidence="3 4">
    <name type="scientific">Coccomyxa subellipsoidea (strain C-169)</name>
    <name type="common">Green microalga</name>
    <dbReference type="NCBI Taxonomy" id="574566"/>
    <lineage>
        <taxon>Eukaryota</taxon>
        <taxon>Viridiplantae</taxon>
        <taxon>Chlorophyta</taxon>
        <taxon>core chlorophytes</taxon>
        <taxon>Trebouxiophyceae</taxon>
        <taxon>Trebouxiophyceae incertae sedis</taxon>
        <taxon>Coccomyxaceae</taxon>
        <taxon>Coccomyxa</taxon>
        <taxon>Coccomyxa subellipsoidea</taxon>
    </lineage>
</organism>
<evidence type="ECO:0000313" key="3">
    <source>
        <dbReference type="EMBL" id="EIE24855.1"/>
    </source>
</evidence>
<dbReference type="Gene3D" id="3.90.79.10">
    <property type="entry name" value="Nucleoside Triphosphate Pyrophosphohydrolase"/>
    <property type="match status" value="1"/>
</dbReference>
<dbReference type="PRINTS" id="PR00502">
    <property type="entry name" value="NUDIXFAMILY"/>
</dbReference>
<sequence length="180" mass="19714">MRCRYPRPSVTVDAAIVAEPENGKPAQLLLIQRKNPPCKGQWALPGGFVDENEPLDKAAARELQEETSVDPSDVLLMQVGAFGDPGRDPRGWCVSVAYAALVPSSSMGVKAADDASEAEWFDVRDLPQPLAFDHKLIVRTAFHHLMQQSAVQGAHLLLLVTGMNATRKLPHVRLVINHYS</sequence>
<dbReference type="AlphaFoldDB" id="I0Z2I6"/>
<evidence type="ECO:0000313" key="4">
    <source>
        <dbReference type="Proteomes" id="UP000007264"/>
    </source>
</evidence>
<dbReference type="KEGG" id="csl:COCSUDRAFT_14382"/>
<dbReference type="Proteomes" id="UP000007264">
    <property type="component" value="Unassembled WGS sequence"/>
</dbReference>
<keyword evidence="4" id="KW-1185">Reference proteome</keyword>
<dbReference type="RefSeq" id="XP_005649399.1">
    <property type="nucleotide sequence ID" value="XM_005649342.1"/>
</dbReference>
<name>I0Z2I6_COCSC</name>
<keyword evidence="1" id="KW-0378">Hydrolase</keyword>
<dbReference type="InterPro" id="IPR000086">
    <property type="entry name" value="NUDIX_hydrolase_dom"/>
</dbReference>
<dbReference type="OrthoDB" id="447842at2759"/>
<dbReference type="GO" id="GO:0016787">
    <property type="term" value="F:hydrolase activity"/>
    <property type="evidence" value="ECO:0007669"/>
    <property type="project" value="UniProtKB-KW"/>
</dbReference>
<dbReference type="InterPro" id="IPR015797">
    <property type="entry name" value="NUDIX_hydrolase-like_dom_sf"/>
</dbReference>
<evidence type="ECO:0000256" key="1">
    <source>
        <dbReference type="ARBA" id="ARBA00022801"/>
    </source>
</evidence>
<dbReference type="CDD" id="cd18873">
    <property type="entry name" value="NUDIX_NadM_like"/>
    <property type="match status" value="1"/>
</dbReference>
<dbReference type="Pfam" id="PF00293">
    <property type="entry name" value="NUDIX"/>
    <property type="match status" value="1"/>
</dbReference>
<accession>I0Z2I6</accession>
<reference evidence="3 4" key="1">
    <citation type="journal article" date="2012" name="Genome Biol.">
        <title>The genome of the polar eukaryotic microalga coccomyxa subellipsoidea reveals traits of cold adaptation.</title>
        <authorList>
            <person name="Blanc G."/>
            <person name="Agarkova I."/>
            <person name="Grimwood J."/>
            <person name="Kuo A."/>
            <person name="Brueggeman A."/>
            <person name="Dunigan D."/>
            <person name="Gurnon J."/>
            <person name="Ladunga I."/>
            <person name="Lindquist E."/>
            <person name="Lucas S."/>
            <person name="Pangilinan J."/>
            <person name="Proschold T."/>
            <person name="Salamov A."/>
            <person name="Schmutz J."/>
            <person name="Weeks D."/>
            <person name="Yamada T."/>
            <person name="Claverie J.M."/>
            <person name="Grigoriev I."/>
            <person name="Van Etten J."/>
            <person name="Lomsadze A."/>
            <person name="Borodovsky M."/>
        </authorList>
    </citation>
    <scope>NUCLEOTIDE SEQUENCE [LARGE SCALE GENOMIC DNA]</scope>
    <source>
        <strain evidence="3 4">C-169</strain>
    </source>
</reference>
<dbReference type="SUPFAM" id="SSF55811">
    <property type="entry name" value="Nudix"/>
    <property type="match status" value="1"/>
</dbReference>